<dbReference type="InterPro" id="IPR036390">
    <property type="entry name" value="WH_DNA-bd_sf"/>
</dbReference>
<dbReference type="InterPro" id="IPR036388">
    <property type="entry name" value="WH-like_DNA-bd_sf"/>
</dbReference>
<dbReference type="AlphaFoldDB" id="A0A0R1GED7"/>
<keyword evidence="1" id="KW-0805">Transcription regulation</keyword>
<dbReference type="EMBL" id="AZDA01000146">
    <property type="protein sequence ID" value="KRK32400.1"/>
    <property type="molecule type" value="Genomic_DNA"/>
</dbReference>
<proteinExistence type="predicted"/>
<dbReference type="PROSITE" id="PS01117">
    <property type="entry name" value="HTH_MARR_1"/>
    <property type="match status" value="1"/>
</dbReference>
<dbReference type="GO" id="GO:0003700">
    <property type="term" value="F:DNA-binding transcription factor activity"/>
    <property type="evidence" value="ECO:0007669"/>
    <property type="project" value="InterPro"/>
</dbReference>
<dbReference type="InterPro" id="IPR023187">
    <property type="entry name" value="Tscrpt_reg_MarR-type_CS"/>
</dbReference>
<accession>A0A0R1GED7</accession>
<dbReference type="Proteomes" id="UP000051461">
    <property type="component" value="Unassembled WGS sequence"/>
</dbReference>
<evidence type="ECO:0000313" key="5">
    <source>
        <dbReference type="EMBL" id="KRK32400.1"/>
    </source>
</evidence>
<feature type="domain" description="HTH marR-type" evidence="4">
    <location>
        <begin position="1"/>
        <end position="134"/>
    </location>
</feature>
<keyword evidence="6" id="KW-1185">Reference proteome</keyword>
<dbReference type="GO" id="GO:0003677">
    <property type="term" value="F:DNA binding"/>
    <property type="evidence" value="ECO:0007669"/>
    <property type="project" value="UniProtKB-KW"/>
</dbReference>
<dbReference type="STRING" id="1423726.FC07_GL002226"/>
<dbReference type="CDD" id="cd00090">
    <property type="entry name" value="HTH_ARSR"/>
    <property type="match status" value="1"/>
</dbReference>
<comment type="caution">
    <text evidence="5">The sequence shown here is derived from an EMBL/GenBank/DDBJ whole genome shotgun (WGS) entry which is preliminary data.</text>
</comment>
<dbReference type="InterPro" id="IPR011991">
    <property type="entry name" value="ArsR-like_HTH"/>
</dbReference>
<name>A0A0R1GED7_9LACO</name>
<reference evidence="5 6" key="1">
    <citation type="journal article" date="2015" name="Genome Announc.">
        <title>Expanding the biotechnology potential of lactobacilli through comparative genomics of 213 strains and associated genera.</title>
        <authorList>
            <person name="Sun Z."/>
            <person name="Harris H.M."/>
            <person name="McCann A."/>
            <person name="Guo C."/>
            <person name="Argimon S."/>
            <person name="Zhang W."/>
            <person name="Yang X."/>
            <person name="Jeffery I.B."/>
            <person name="Cooney J.C."/>
            <person name="Kagawa T.F."/>
            <person name="Liu W."/>
            <person name="Song Y."/>
            <person name="Salvetti E."/>
            <person name="Wrobel A."/>
            <person name="Rasinkangas P."/>
            <person name="Parkhill J."/>
            <person name="Rea M.C."/>
            <person name="O'Sullivan O."/>
            <person name="Ritari J."/>
            <person name="Douillard F.P."/>
            <person name="Paul Ross R."/>
            <person name="Yang R."/>
            <person name="Briner A.E."/>
            <person name="Felis G.E."/>
            <person name="de Vos W.M."/>
            <person name="Barrangou R."/>
            <person name="Klaenhammer T.R."/>
            <person name="Caufield P.W."/>
            <person name="Cui Y."/>
            <person name="Zhang H."/>
            <person name="O'Toole P.W."/>
        </authorList>
    </citation>
    <scope>NUCLEOTIDE SEQUENCE [LARGE SCALE GENOMIC DNA]</scope>
    <source>
        <strain evidence="5 6">DSM 20003</strain>
    </source>
</reference>
<evidence type="ECO:0000313" key="6">
    <source>
        <dbReference type="Proteomes" id="UP000051461"/>
    </source>
</evidence>
<protein>
    <recommendedName>
        <fullName evidence="4">HTH marR-type domain-containing protein</fullName>
    </recommendedName>
</protein>
<dbReference type="PANTHER" id="PTHR42756">
    <property type="entry name" value="TRANSCRIPTIONAL REGULATOR, MARR"/>
    <property type="match status" value="1"/>
</dbReference>
<keyword evidence="3" id="KW-0804">Transcription</keyword>
<dbReference type="PATRIC" id="fig|1423726.3.peg.2311"/>
<evidence type="ECO:0000256" key="1">
    <source>
        <dbReference type="ARBA" id="ARBA00023015"/>
    </source>
</evidence>
<dbReference type="PROSITE" id="PS50995">
    <property type="entry name" value="HTH_MARR_2"/>
    <property type="match status" value="1"/>
</dbReference>
<dbReference type="Gene3D" id="1.10.10.10">
    <property type="entry name" value="Winged helix-like DNA-binding domain superfamily/Winged helix DNA-binding domain"/>
    <property type="match status" value="1"/>
</dbReference>
<evidence type="ECO:0000259" key="4">
    <source>
        <dbReference type="PROSITE" id="PS50995"/>
    </source>
</evidence>
<dbReference type="SMART" id="SM00347">
    <property type="entry name" value="HTH_MARR"/>
    <property type="match status" value="1"/>
</dbReference>
<dbReference type="Pfam" id="PF01047">
    <property type="entry name" value="MarR"/>
    <property type="match status" value="1"/>
</dbReference>
<dbReference type="SUPFAM" id="SSF46785">
    <property type="entry name" value="Winged helix' DNA-binding domain"/>
    <property type="match status" value="1"/>
</dbReference>
<keyword evidence="2" id="KW-0238">DNA-binding</keyword>
<gene>
    <name evidence="5" type="ORF">FC07_GL002226</name>
</gene>
<sequence length="147" mass="16769">MLFQTLNGLMKQISRFAFSQTNDTHFHSHGRGRGRVLHILKHHNGIIQSELAAKLDIRPSSLTELLSKLENDGLITRQQDQNDRRLIHVMLTAQGSKRIAAHEQESIVLLNEVLAGLTPDEQAEMYRLTQKLYLNLKHKNEANPNSD</sequence>
<dbReference type="PRINTS" id="PR00598">
    <property type="entry name" value="HTHMARR"/>
</dbReference>
<evidence type="ECO:0000256" key="3">
    <source>
        <dbReference type="ARBA" id="ARBA00023163"/>
    </source>
</evidence>
<organism evidence="5 6">
    <name type="scientific">Loigolactobacillus bifermentans DSM 20003</name>
    <dbReference type="NCBI Taxonomy" id="1423726"/>
    <lineage>
        <taxon>Bacteria</taxon>
        <taxon>Bacillati</taxon>
        <taxon>Bacillota</taxon>
        <taxon>Bacilli</taxon>
        <taxon>Lactobacillales</taxon>
        <taxon>Lactobacillaceae</taxon>
        <taxon>Loigolactobacillus</taxon>
    </lineage>
</organism>
<evidence type="ECO:0000256" key="2">
    <source>
        <dbReference type="ARBA" id="ARBA00023125"/>
    </source>
</evidence>
<dbReference type="PANTHER" id="PTHR42756:SF1">
    <property type="entry name" value="TRANSCRIPTIONAL REPRESSOR OF EMRAB OPERON"/>
    <property type="match status" value="1"/>
</dbReference>
<dbReference type="InterPro" id="IPR000835">
    <property type="entry name" value="HTH_MarR-typ"/>
</dbReference>